<comment type="caution">
    <text evidence="1">The sequence shown here is derived from an EMBL/GenBank/DDBJ whole genome shotgun (WGS) entry which is preliminary data.</text>
</comment>
<accession>A0A426Y179</accession>
<evidence type="ECO:0000313" key="2">
    <source>
        <dbReference type="Proteomes" id="UP000287651"/>
    </source>
</evidence>
<evidence type="ECO:0000313" key="1">
    <source>
        <dbReference type="EMBL" id="RRT45486.1"/>
    </source>
</evidence>
<gene>
    <name evidence="1" type="ORF">B296_00045366</name>
</gene>
<protein>
    <submittedName>
        <fullName evidence="1">Uncharacterized protein</fullName>
    </submittedName>
</protein>
<dbReference type="Proteomes" id="UP000287651">
    <property type="component" value="Unassembled WGS sequence"/>
</dbReference>
<dbReference type="EMBL" id="AMZH03015804">
    <property type="protein sequence ID" value="RRT45486.1"/>
    <property type="molecule type" value="Genomic_DNA"/>
</dbReference>
<reference evidence="1 2" key="1">
    <citation type="journal article" date="2014" name="Agronomy (Basel)">
        <title>A Draft Genome Sequence for Ensete ventricosum, the Drought-Tolerant Tree Against Hunger.</title>
        <authorList>
            <person name="Harrison J."/>
            <person name="Moore K.A."/>
            <person name="Paszkiewicz K."/>
            <person name="Jones T."/>
            <person name="Grant M."/>
            <person name="Ambacheew D."/>
            <person name="Muzemil S."/>
            <person name="Studholme D.J."/>
        </authorList>
    </citation>
    <scope>NUCLEOTIDE SEQUENCE [LARGE SCALE GENOMIC DNA]</scope>
</reference>
<sequence length="125" mass="14389">RCRSLSLPSPFSAESPEVRILPPPPSLFVSLSASFASPLRELSFDPLRVWNLAAFANSRSNYFRVLRSFGVGYTLNVLSPFRIFFGILFDFAVSWWIRHEQLRIASPITCLEVSDDFRWLYYGSF</sequence>
<proteinExistence type="predicted"/>
<feature type="non-terminal residue" evidence="1">
    <location>
        <position position="1"/>
    </location>
</feature>
<dbReference type="AlphaFoldDB" id="A0A426Y179"/>
<name>A0A426Y179_ENSVE</name>
<organism evidence="1 2">
    <name type="scientific">Ensete ventricosum</name>
    <name type="common">Abyssinian banana</name>
    <name type="synonym">Musa ensete</name>
    <dbReference type="NCBI Taxonomy" id="4639"/>
    <lineage>
        <taxon>Eukaryota</taxon>
        <taxon>Viridiplantae</taxon>
        <taxon>Streptophyta</taxon>
        <taxon>Embryophyta</taxon>
        <taxon>Tracheophyta</taxon>
        <taxon>Spermatophyta</taxon>
        <taxon>Magnoliopsida</taxon>
        <taxon>Liliopsida</taxon>
        <taxon>Zingiberales</taxon>
        <taxon>Musaceae</taxon>
        <taxon>Ensete</taxon>
    </lineage>
</organism>